<dbReference type="RefSeq" id="XP_018149623.1">
    <property type="nucleotide sequence ID" value="XM_018293073.1"/>
</dbReference>
<name>A0A179G7Q5_METCM</name>
<dbReference type="EMBL" id="LSBJ02000001">
    <property type="protein sequence ID" value="OAQ73540.1"/>
    <property type="molecule type" value="Genomic_DNA"/>
</dbReference>
<organism evidence="2 3">
    <name type="scientific">Pochonia chlamydosporia 170</name>
    <dbReference type="NCBI Taxonomy" id="1380566"/>
    <lineage>
        <taxon>Eukaryota</taxon>
        <taxon>Fungi</taxon>
        <taxon>Dikarya</taxon>
        <taxon>Ascomycota</taxon>
        <taxon>Pezizomycotina</taxon>
        <taxon>Sordariomycetes</taxon>
        <taxon>Hypocreomycetidae</taxon>
        <taxon>Hypocreales</taxon>
        <taxon>Clavicipitaceae</taxon>
        <taxon>Pochonia</taxon>
    </lineage>
</organism>
<evidence type="ECO:0000313" key="3">
    <source>
        <dbReference type="Proteomes" id="UP000078397"/>
    </source>
</evidence>
<feature type="compositionally biased region" description="Polar residues" evidence="1">
    <location>
        <begin position="20"/>
        <end position="57"/>
    </location>
</feature>
<feature type="region of interest" description="Disordered" evidence="1">
    <location>
        <begin position="1"/>
        <end position="64"/>
    </location>
</feature>
<evidence type="ECO:0000313" key="2">
    <source>
        <dbReference type="EMBL" id="OAQ73540.1"/>
    </source>
</evidence>
<keyword evidence="3" id="KW-1185">Reference proteome</keyword>
<gene>
    <name evidence="2" type="ORF">VFPPC_15320</name>
</gene>
<protein>
    <submittedName>
        <fullName evidence="2">Uncharacterized protein</fullName>
    </submittedName>
</protein>
<accession>A0A179G7Q5</accession>
<comment type="caution">
    <text evidence="2">The sequence shown here is derived from an EMBL/GenBank/DDBJ whole genome shotgun (WGS) entry which is preliminary data.</text>
</comment>
<dbReference type="GeneID" id="28857067"/>
<proteinExistence type="predicted"/>
<evidence type="ECO:0000256" key="1">
    <source>
        <dbReference type="SAM" id="MobiDB-lite"/>
    </source>
</evidence>
<dbReference type="KEGG" id="pchm:VFPPC_15320"/>
<feature type="compositionally biased region" description="Polar residues" evidence="1">
    <location>
        <begin position="1"/>
        <end position="12"/>
    </location>
</feature>
<dbReference type="AlphaFoldDB" id="A0A179G7Q5"/>
<reference evidence="2 3" key="1">
    <citation type="journal article" date="2016" name="PLoS Pathog.">
        <title>Biosynthesis of antibiotic leucinostatins in bio-control fungus Purpureocillium lilacinum and their inhibition on phytophthora revealed by genome mining.</title>
        <authorList>
            <person name="Wang G."/>
            <person name="Liu Z."/>
            <person name="Lin R."/>
            <person name="Li E."/>
            <person name="Mao Z."/>
            <person name="Ling J."/>
            <person name="Yang Y."/>
            <person name="Yin W.B."/>
            <person name="Xie B."/>
        </authorList>
    </citation>
    <scope>NUCLEOTIDE SEQUENCE [LARGE SCALE GENOMIC DNA]</scope>
    <source>
        <strain evidence="2">170</strain>
    </source>
</reference>
<dbReference type="Proteomes" id="UP000078397">
    <property type="component" value="Unassembled WGS sequence"/>
</dbReference>
<sequence>MTPGTIQQIPKRNQQKQAHRSNLSQTQDAPIQTLGQACNQNLSGQHYQPRSSTSRTIKASRCLD</sequence>